<evidence type="ECO:0000256" key="6">
    <source>
        <dbReference type="SAM" id="MobiDB-lite"/>
    </source>
</evidence>
<reference evidence="8" key="1">
    <citation type="submission" date="2025-08" db="UniProtKB">
        <authorList>
            <consortium name="Ensembl"/>
        </authorList>
    </citation>
    <scope>IDENTIFICATION</scope>
</reference>
<dbReference type="GO" id="GO:2000736">
    <property type="term" value="P:regulation of stem cell differentiation"/>
    <property type="evidence" value="ECO:0007669"/>
    <property type="project" value="UniProtKB-UniRule"/>
</dbReference>
<comment type="similarity">
    <text evidence="3 5">Belongs to the OCIAD1 family.</text>
</comment>
<evidence type="ECO:0000256" key="1">
    <source>
        <dbReference type="ARBA" id="ARBA00004177"/>
    </source>
</evidence>
<evidence type="ECO:0000256" key="5">
    <source>
        <dbReference type="RuleBase" id="RU369066"/>
    </source>
</evidence>
<dbReference type="GeneTree" id="ENSGT00530000063690"/>
<feature type="compositionally biased region" description="Low complexity" evidence="6">
    <location>
        <begin position="11"/>
        <end position="22"/>
    </location>
</feature>
<comment type="function">
    <text evidence="5">Maintains stem cell potency. Increases STAT3 phosphorylation and controls ERK phosphorylation. May act as a scaffold, increasing STAT3 recruitment onto endosomes.</text>
</comment>
<proteinExistence type="inferred from homology"/>
<dbReference type="InterPro" id="IPR040187">
    <property type="entry name" value="OCAD1/2"/>
</dbReference>
<evidence type="ECO:0000256" key="2">
    <source>
        <dbReference type="ARBA" id="ARBA00022753"/>
    </source>
</evidence>
<protein>
    <recommendedName>
        <fullName evidence="4 5">OCIA domain-containing protein 1</fullName>
    </recommendedName>
</protein>
<keyword evidence="9" id="KW-1185">Reference proteome</keyword>
<dbReference type="Proteomes" id="UP000694402">
    <property type="component" value="Unassembled WGS sequence"/>
</dbReference>
<reference evidence="8" key="2">
    <citation type="submission" date="2025-09" db="UniProtKB">
        <authorList>
            <consortium name="Ensembl"/>
        </authorList>
    </citation>
    <scope>IDENTIFICATION</scope>
</reference>
<comment type="domain">
    <text evidence="5">The OCIA domain is necessary and sufficient for endosomal localization.</text>
</comment>
<feature type="domain" description="OCIA" evidence="7">
    <location>
        <begin position="24"/>
        <end position="108"/>
    </location>
</feature>
<evidence type="ECO:0000256" key="3">
    <source>
        <dbReference type="ARBA" id="ARBA00037952"/>
    </source>
</evidence>
<evidence type="ECO:0000313" key="8">
    <source>
        <dbReference type="Ensembl" id="ENSOTSP00005036046.2"/>
    </source>
</evidence>
<accession>A0A8C8LRD2</accession>
<dbReference type="InterPro" id="IPR009764">
    <property type="entry name" value="OCIA_dom"/>
</dbReference>
<dbReference type="GO" id="GO:0005768">
    <property type="term" value="C:endosome"/>
    <property type="evidence" value="ECO:0007669"/>
    <property type="project" value="UniProtKB-SubCell"/>
</dbReference>
<comment type="subunit">
    <text evidence="5">Interacts with STAT3.</text>
</comment>
<organism evidence="8 9">
    <name type="scientific">Oncorhynchus tshawytscha</name>
    <name type="common">Chinook salmon</name>
    <name type="synonym">Salmo tshawytscha</name>
    <dbReference type="NCBI Taxonomy" id="74940"/>
    <lineage>
        <taxon>Eukaryota</taxon>
        <taxon>Metazoa</taxon>
        <taxon>Chordata</taxon>
        <taxon>Craniata</taxon>
        <taxon>Vertebrata</taxon>
        <taxon>Euteleostomi</taxon>
        <taxon>Actinopterygii</taxon>
        <taxon>Neopterygii</taxon>
        <taxon>Teleostei</taxon>
        <taxon>Protacanthopterygii</taxon>
        <taxon>Salmoniformes</taxon>
        <taxon>Salmonidae</taxon>
        <taxon>Salmoninae</taxon>
        <taxon>Oncorhynchus</taxon>
    </lineage>
</organism>
<feature type="compositionally biased region" description="Polar residues" evidence="6">
    <location>
        <begin position="1"/>
        <end position="10"/>
    </location>
</feature>
<evidence type="ECO:0000259" key="7">
    <source>
        <dbReference type="Pfam" id="PF07051"/>
    </source>
</evidence>
<dbReference type="AlphaFoldDB" id="A0A8C8LRD2"/>
<dbReference type="PANTHER" id="PTHR13336">
    <property type="entry name" value="OVARIAN CARCINOMA IMMUNOREACTIVE ANTIGEN"/>
    <property type="match status" value="1"/>
</dbReference>
<name>A0A8C8LRD2_ONCTS</name>
<feature type="region of interest" description="Disordered" evidence="6">
    <location>
        <begin position="165"/>
        <end position="204"/>
    </location>
</feature>
<dbReference type="Pfam" id="PF07051">
    <property type="entry name" value="OCIA"/>
    <property type="match status" value="1"/>
</dbReference>
<evidence type="ECO:0000256" key="4">
    <source>
        <dbReference type="ARBA" id="ARBA00040877"/>
    </source>
</evidence>
<sequence>MSQTSMGFTDQQQQGAQSQVGAPYIPTEEEKRVFRECNQESFWYRSLPLTAVAVSVAQALVMKGVLAPSPRFGSLPKVAIAGLFGYIGGKISYTKICQEKFKNLENSPLGEALRQGQRHIPQQFAPQNPSELGDPNQAFFEQASQSVAEPRTQADSFSYPSDFSYSDQSALLSPPLSESDPTGAAADVNQPVPPYLDDETPKKRPTLYEDLRSRNRENYEVTLTQKADILLKSPAETPVLKRDGDSCPTEICCYWDYLHMVLTMGV</sequence>
<evidence type="ECO:0000313" key="9">
    <source>
        <dbReference type="Proteomes" id="UP000694402"/>
    </source>
</evidence>
<comment type="subcellular location">
    <subcellularLocation>
        <location evidence="1 5">Endosome</location>
    </subcellularLocation>
</comment>
<keyword evidence="2 5" id="KW-0967">Endosome</keyword>
<gene>
    <name evidence="8" type="primary">OCIAD1</name>
</gene>
<feature type="region of interest" description="Disordered" evidence="6">
    <location>
        <begin position="1"/>
        <end position="22"/>
    </location>
</feature>
<dbReference type="Ensembl" id="ENSOTST00005039146.2">
    <property type="protein sequence ID" value="ENSOTSP00005036046.2"/>
    <property type="gene ID" value="ENSOTSG00005016981.2"/>
</dbReference>
<dbReference type="PANTHER" id="PTHR13336:SF4">
    <property type="entry name" value="OCIA DOMAIN-CONTAINING PROTEIN 1"/>
    <property type="match status" value="1"/>
</dbReference>